<evidence type="ECO:0000256" key="7">
    <source>
        <dbReference type="ARBA" id="ARBA00022728"/>
    </source>
</evidence>
<dbReference type="SUPFAM" id="SSF54791">
    <property type="entry name" value="Eukaryotic type KH-domain (KH-domain type I)"/>
    <property type="match status" value="1"/>
</dbReference>
<feature type="coiled-coil region" evidence="17">
    <location>
        <begin position="512"/>
        <end position="564"/>
    </location>
</feature>
<dbReference type="Pfam" id="PF22675">
    <property type="entry name" value="KH-I_KHDC4-BBP"/>
    <property type="match status" value="1"/>
</dbReference>
<dbReference type="OrthoDB" id="6777263at2759"/>
<evidence type="ECO:0000313" key="23">
    <source>
        <dbReference type="Proteomes" id="UP000509510"/>
    </source>
</evidence>
<dbReference type="Pfam" id="PF14497">
    <property type="entry name" value="GST_C_3"/>
    <property type="match status" value="1"/>
</dbReference>
<dbReference type="CDD" id="cd03048">
    <property type="entry name" value="GST_N_Ure2p_like"/>
    <property type="match status" value="1"/>
</dbReference>
<dbReference type="CDD" id="cd02395">
    <property type="entry name" value="KH-I_BBP"/>
    <property type="match status" value="1"/>
</dbReference>
<protein>
    <recommendedName>
        <fullName evidence="4">Branchpoint-bridging protein</fullName>
    </recommendedName>
</protein>
<evidence type="ECO:0000256" key="13">
    <source>
        <dbReference type="ARBA" id="ARBA00023242"/>
    </source>
</evidence>
<feature type="compositionally biased region" description="Gly residues" evidence="18">
    <location>
        <begin position="766"/>
        <end position="776"/>
    </location>
</feature>
<keyword evidence="11 16" id="KW-0694">RNA-binding</keyword>
<evidence type="ECO:0000259" key="20">
    <source>
        <dbReference type="PROSITE" id="PS50404"/>
    </source>
</evidence>
<feature type="compositionally biased region" description="Basic and acidic residues" evidence="18">
    <location>
        <begin position="208"/>
        <end position="240"/>
    </location>
</feature>
<evidence type="ECO:0000259" key="19">
    <source>
        <dbReference type="PROSITE" id="PS50158"/>
    </source>
</evidence>
<proteinExistence type="inferred from homology"/>
<evidence type="ECO:0000256" key="4">
    <source>
        <dbReference type="ARBA" id="ARBA00017984"/>
    </source>
</evidence>
<feature type="compositionally biased region" description="Pro residues" evidence="18">
    <location>
        <begin position="742"/>
        <end position="751"/>
    </location>
</feature>
<dbReference type="EMBL" id="CP055899">
    <property type="protein sequence ID" value="QKX56723.1"/>
    <property type="molecule type" value="Genomic_DNA"/>
</dbReference>
<comment type="subcellular location">
    <subcellularLocation>
        <location evidence="1">Nucleus</location>
    </subcellularLocation>
</comment>
<dbReference type="Gene3D" id="3.30.1370.10">
    <property type="entry name" value="K Homology domain, type 1"/>
    <property type="match status" value="1"/>
</dbReference>
<feature type="domain" description="GST C-terminal" evidence="21">
    <location>
        <begin position="99"/>
        <end position="225"/>
    </location>
</feature>
<feature type="compositionally biased region" description="Pro residues" evidence="18">
    <location>
        <begin position="812"/>
        <end position="838"/>
    </location>
</feature>
<accession>A0A7H8QUY1</accession>
<comment type="function">
    <text evidence="14">Necessary for the splicing of pre-mRNA. Has a role in the recognition of the branch site (5'-UACUAAC-3'), the pyrimidine tract and the 3'-splice site at the 3'-end of introns.</text>
</comment>
<keyword evidence="13" id="KW-0539">Nucleus</keyword>
<feature type="domain" description="CCHC-type" evidence="19">
    <location>
        <begin position="566"/>
        <end position="581"/>
    </location>
</feature>
<feature type="region of interest" description="Disordered" evidence="18">
    <location>
        <begin position="208"/>
        <end position="337"/>
    </location>
</feature>
<evidence type="ECO:0000256" key="5">
    <source>
        <dbReference type="ARBA" id="ARBA00022664"/>
    </source>
</evidence>
<dbReference type="PROSITE" id="PS50405">
    <property type="entry name" value="GST_CTER"/>
    <property type="match status" value="1"/>
</dbReference>
<dbReference type="InterPro" id="IPR004045">
    <property type="entry name" value="Glutathione_S-Trfase_N"/>
</dbReference>
<dbReference type="InterPro" id="IPR036282">
    <property type="entry name" value="Glutathione-S-Trfase_C_sf"/>
</dbReference>
<dbReference type="InterPro" id="IPR010987">
    <property type="entry name" value="Glutathione-S-Trfase_C-like"/>
</dbReference>
<dbReference type="SMART" id="SM00322">
    <property type="entry name" value="KH"/>
    <property type="match status" value="1"/>
</dbReference>
<gene>
    <name evidence="22" type="ORF">TRUGW13939_03829</name>
</gene>
<dbReference type="SMART" id="SM00343">
    <property type="entry name" value="ZnF_C2HC"/>
    <property type="match status" value="2"/>
</dbReference>
<dbReference type="RefSeq" id="XP_035342901.1">
    <property type="nucleotide sequence ID" value="XM_035487008.1"/>
</dbReference>
<evidence type="ECO:0000256" key="17">
    <source>
        <dbReference type="SAM" id="Coils"/>
    </source>
</evidence>
<dbReference type="InterPro" id="IPR055256">
    <property type="entry name" value="KH_1_KHDC4/BBP-like"/>
</dbReference>
<dbReference type="SFLD" id="SFLDG00358">
    <property type="entry name" value="Main_(cytGST)"/>
    <property type="match status" value="1"/>
</dbReference>
<dbReference type="PROSITE" id="PS50158">
    <property type="entry name" value="ZF_CCHC"/>
    <property type="match status" value="2"/>
</dbReference>
<evidence type="ECO:0000256" key="2">
    <source>
        <dbReference type="ARBA" id="ARBA00007409"/>
    </source>
</evidence>
<dbReference type="SUPFAM" id="SSF52833">
    <property type="entry name" value="Thioredoxin-like"/>
    <property type="match status" value="1"/>
</dbReference>
<name>A0A7H8QUY1_TALRU</name>
<dbReference type="PROSITE" id="PS50084">
    <property type="entry name" value="KH_TYPE_1"/>
    <property type="match status" value="1"/>
</dbReference>
<feature type="region of interest" description="Disordered" evidence="18">
    <location>
        <begin position="602"/>
        <end position="629"/>
    </location>
</feature>
<evidence type="ECO:0000256" key="16">
    <source>
        <dbReference type="PROSITE-ProRule" id="PRU00117"/>
    </source>
</evidence>
<dbReference type="SUPFAM" id="SSF47616">
    <property type="entry name" value="GST C-terminal domain-like"/>
    <property type="match status" value="1"/>
</dbReference>
<dbReference type="Pfam" id="PF13409">
    <property type="entry name" value="GST_N_2"/>
    <property type="match status" value="1"/>
</dbReference>
<dbReference type="InterPro" id="IPR032570">
    <property type="entry name" value="SF1-HH"/>
</dbReference>
<dbReference type="InterPro" id="IPR036612">
    <property type="entry name" value="KH_dom_type_1_sf"/>
</dbReference>
<dbReference type="FunFam" id="4.10.60.10:FF:000030">
    <property type="entry name" value="Branchpoint-bridging protein"/>
    <property type="match status" value="1"/>
</dbReference>
<dbReference type="InterPro" id="IPR036875">
    <property type="entry name" value="Znf_CCHC_sf"/>
</dbReference>
<organism evidence="22 23">
    <name type="scientific">Talaromyces rugulosus</name>
    <name type="common">Penicillium rugulosum</name>
    <dbReference type="NCBI Taxonomy" id="121627"/>
    <lineage>
        <taxon>Eukaryota</taxon>
        <taxon>Fungi</taxon>
        <taxon>Dikarya</taxon>
        <taxon>Ascomycota</taxon>
        <taxon>Pezizomycotina</taxon>
        <taxon>Eurotiomycetes</taxon>
        <taxon>Eurotiomycetidae</taxon>
        <taxon>Eurotiales</taxon>
        <taxon>Trichocomaceae</taxon>
        <taxon>Talaromyces</taxon>
        <taxon>Talaromyces sect. Islandici</taxon>
    </lineage>
</organism>
<feature type="region of interest" description="Disordered" evidence="18">
    <location>
        <begin position="645"/>
        <end position="838"/>
    </location>
</feature>
<evidence type="ECO:0000256" key="11">
    <source>
        <dbReference type="ARBA" id="ARBA00022884"/>
    </source>
</evidence>
<keyword evidence="5" id="KW-0507">mRNA processing</keyword>
<dbReference type="InterPro" id="IPR040079">
    <property type="entry name" value="Glutathione_S-Trfase"/>
</dbReference>
<evidence type="ECO:0000256" key="10">
    <source>
        <dbReference type="ARBA" id="ARBA00022833"/>
    </source>
</evidence>
<keyword evidence="8" id="KW-0677">Repeat</keyword>
<evidence type="ECO:0000256" key="14">
    <source>
        <dbReference type="ARBA" id="ARBA00053279"/>
    </source>
</evidence>
<keyword evidence="17" id="KW-0175">Coiled coil</keyword>
<evidence type="ECO:0000259" key="21">
    <source>
        <dbReference type="PROSITE" id="PS50405"/>
    </source>
</evidence>
<dbReference type="GO" id="GO:0000243">
    <property type="term" value="C:commitment complex"/>
    <property type="evidence" value="ECO:0007669"/>
    <property type="project" value="UniProtKB-ARBA"/>
</dbReference>
<dbReference type="Pfam" id="PF00098">
    <property type="entry name" value="zf-CCHC"/>
    <property type="match status" value="2"/>
</dbReference>
<evidence type="ECO:0000256" key="15">
    <source>
        <dbReference type="PROSITE-ProRule" id="PRU00047"/>
    </source>
</evidence>
<dbReference type="InterPro" id="IPR004046">
    <property type="entry name" value="GST_C"/>
</dbReference>
<reference evidence="23" key="1">
    <citation type="submission" date="2020-06" db="EMBL/GenBank/DDBJ databases">
        <title>A chromosome-scale genome assembly of Talaromyces rugulosus W13939.</title>
        <authorList>
            <person name="Wang B."/>
            <person name="Guo L."/>
            <person name="Ye K."/>
            <person name="Wang L."/>
        </authorList>
    </citation>
    <scope>NUCLEOTIDE SEQUENCE [LARGE SCALE GENOMIC DNA]</scope>
    <source>
        <strain evidence="23">W13939</strain>
    </source>
</reference>
<dbReference type="PANTHER" id="PTHR44051:SF8">
    <property type="entry name" value="GLUTATHIONE S-TRANSFERASE GSTA"/>
    <property type="match status" value="1"/>
</dbReference>
<dbReference type="FunFam" id="3.30.1370.10:FF:000024">
    <property type="entry name" value="Branchpoint-bridging protein-like protein"/>
    <property type="match status" value="1"/>
</dbReference>
<feature type="compositionally biased region" description="Polar residues" evidence="18">
    <location>
        <begin position="292"/>
        <end position="303"/>
    </location>
</feature>
<comment type="similarity">
    <text evidence="3">Belongs to the BBP/SF1 family.</text>
</comment>
<dbReference type="Gene3D" id="3.40.30.10">
    <property type="entry name" value="Glutaredoxin"/>
    <property type="match status" value="1"/>
</dbReference>
<feature type="domain" description="CCHC-type" evidence="19">
    <location>
        <begin position="591"/>
        <end position="606"/>
    </location>
</feature>
<dbReference type="SFLD" id="SFLDS00019">
    <property type="entry name" value="Glutathione_Transferase_(cytos"/>
    <property type="match status" value="1"/>
</dbReference>
<keyword evidence="9 15" id="KW-0863">Zinc-finger</keyword>
<feature type="compositionally biased region" description="Basic and acidic residues" evidence="18">
    <location>
        <begin position="602"/>
        <end position="612"/>
    </location>
</feature>
<dbReference type="KEGG" id="trg:TRUGW13939_03829"/>
<keyword evidence="6" id="KW-0479">Metal-binding</keyword>
<dbReference type="InterPro" id="IPR047086">
    <property type="entry name" value="SF1-HH_sf"/>
</dbReference>
<dbReference type="GeneID" id="55991332"/>
<dbReference type="GO" id="GO:0000398">
    <property type="term" value="P:mRNA splicing, via spliceosome"/>
    <property type="evidence" value="ECO:0007669"/>
    <property type="project" value="UniProtKB-ARBA"/>
</dbReference>
<dbReference type="CDD" id="cd10291">
    <property type="entry name" value="GST_C_YfcG_like"/>
    <property type="match status" value="1"/>
</dbReference>
<evidence type="ECO:0000256" key="1">
    <source>
        <dbReference type="ARBA" id="ARBA00004123"/>
    </source>
</evidence>
<dbReference type="InterPro" id="IPR004087">
    <property type="entry name" value="KH_dom"/>
</dbReference>
<dbReference type="PANTHER" id="PTHR44051">
    <property type="entry name" value="GLUTATHIONE S-TRANSFERASE-RELATED"/>
    <property type="match status" value="1"/>
</dbReference>
<keyword evidence="7" id="KW-0747">Spliceosome</keyword>
<dbReference type="SUPFAM" id="SSF57756">
    <property type="entry name" value="Retrovirus zinc finger-like domains"/>
    <property type="match status" value="1"/>
</dbReference>
<keyword evidence="23" id="KW-1185">Reference proteome</keyword>
<keyword evidence="10" id="KW-0862">Zinc</keyword>
<dbReference type="GO" id="GO:0003723">
    <property type="term" value="F:RNA binding"/>
    <property type="evidence" value="ECO:0007669"/>
    <property type="project" value="UniProtKB-UniRule"/>
</dbReference>
<dbReference type="GO" id="GO:0005829">
    <property type="term" value="C:cytosol"/>
    <property type="evidence" value="ECO:0007669"/>
    <property type="project" value="UniProtKB-ARBA"/>
</dbReference>
<comment type="similarity">
    <text evidence="2">Belongs to the GST superfamily.</text>
</comment>
<evidence type="ECO:0000313" key="22">
    <source>
        <dbReference type="EMBL" id="QKX56723.1"/>
    </source>
</evidence>
<evidence type="ECO:0000256" key="18">
    <source>
        <dbReference type="SAM" id="MobiDB-lite"/>
    </source>
</evidence>
<dbReference type="PROSITE" id="PS50404">
    <property type="entry name" value="GST_NTER"/>
    <property type="match status" value="1"/>
</dbReference>
<sequence length="838" mass="91127">MAANKTPDITLYTAQTPNGIKISIALEELGLPYKVEKIEISKDVQKEPWFLEINPNGRIPAITDTFSDGQKIRLFESGSILQYLVDNYDPEYKLSYPRGSRESYEVGNWLFFQNAGVGPMQGQANHFSRYAPERIEYGVKRYTNETRRLYGVLDKHLASSKSGYLVGDHATIADVSHWGWVAAAGWAGIEIDDFPHLKAWEERMAARPGVEKGRHVPEKHTVKEVLKDKALAEKRAEENRAWVQRGMAADAKKKSGRKSPPVRTSPYAASGHGSNNIPLGKRRFGADDEGSEGSTPTLTTSENGAGRGRSPTRAEPPADGVKRRKKRNRWGDAQENKAAGLMGLPTMIMANFTNEQLEAYTLHLRIEEISQKLRINDVVPADGDRSPSPPPQYDNFGRRVNTREYRYRKRLEDERHKLIERAMKVIPNYHPPADYRRPTKTQEKVYVPVNDYPEINFIGLLIGPRGNTLKTMEKESGAKIAIRGKGSVKEGKGRSDAAHTSNQEEDLHCLIMADTEEKVNKAKKLVHNVIETAASIPEGQNELKRNQLRQLAALNGTLRDDENQACQNCGQIGHRKYDCPEQRNFTANIICRVCGNAGHMARDCPDRQRGTDWRNNNGANGGRGPRAIGAGDAVDREMEQLMQELSGGGAGPNGEAPRRIEGGPGGYEQDADLKPWQQRGPPASDVAPWQQQRGRDNRGRDDYGGGRDDYGSRDNGAAPWAQSRGGGGDYGYGSQGGYGAPGAPPGAPPGAAPWQQQAPPPPPPGGQAGYGYGYPPGGYSSAVPGAPPGAPPGLSGAPPGLDSMYYGAGAGAPPPPPPGDGPPPPPPSDLPPPPPPPA</sequence>
<dbReference type="InterPro" id="IPR036249">
    <property type="entry name" value="Thioredoxin-like_sf"/>
</dbReference>
<dbReference type="Gene3D" id="6.10.140.1790">
    <property type="match status" value="1"/>
</dbReference>
<dbReference type="Proteomes" id="UP000509510">
    <property type="component" value="Chromosome II"/>
</dbReference>
<evidence type="ECO:0000256" key="9">
    <source>
        <dbReference type="ARBA" id="ARBA00022771"/>
    </source>
</evidence>
<dbReference type="FunFam" id="3.40.30.10:FF:000172">
    <property type="entry name" value="Glutathione S-transferase GstA"/>
    <property type="match status" value="1"/>
</dbReference>
<dbReference type="SFLD" id="SFLDG01151">
    <property type="entry name" value="Main.2:_Nu-like"/>
    <property type="match status" value="1"/>
</dbReference>
<evidence type="ECO:0000256" key="8">
    <source>
        <dbReference type="ARBA" id="ARBA00022737"/>
    </source>
</evidence>
<evidence type="ECO:0000256" key="12">
    <source>
        <dbReference type="ARBA" id="ARBA00023187"/>
    </source>
</evidence>
<dbReference type="Gene3D" id="1.20.1050.10">
    <property type="match status" value="1"/>
</dbReference>
<dbReference type="Pfam" id="PF16275">
    <property type="entry name" value="SF1-HH"/>
    <property type="match status" value="1"/>
</dbReference>
<feature type="compositionally biased region" description="Gly residues" evidence="18">
    <location>
        <begin position="724"/>
        <end position="740"/>
    </location>
</feature>
<evidence type="ECO:0000256" key="3">
    <source>
        <dbReference type="ARBA" id="ARBA00010382"/>
    </source>
</evidence>
<keyword evidence="12" id="KW-0508">mRNA splicing</keyword>
<feature type="domain" description="GST N-terminal" evidence="20">
    <location>
        <begin position="6"/>
        <end position="92"/>
    </location>
</feature>
<dbReference type="Gene3D" id="4.10.60.10">
    <property type="entry name" value="Zinc finger, CCHC-type"/>
    <property type="match status" value="1"/>
</dbReference>
<dbReference type="InterPro" id="IPR001878">
    <property type="entry name" value="Znf_CCHC"/>
</dbReference>
<evidence type="ECO:0000256" key="6">
    <source>
        <dbReference type="ARBA" id="ARBA00022723"/>
    </source>
</evidence>
<dbReference type="AlphaFoldDB" id="A0A7H8QUY1"/>
<feature type="compositionally biased region" description="Basic and acidic residues" evidence="18">
    <location>
        <begin position="693"/>
        <end position="712"/>
    </location>
</feature>
<dbReference type="GO" id="GO:0008270">
    <property type="term" value="F:zinc ion binding"/>
    <property type="evidence" value="ECO:0007669"/>
    <property type="project" value="UniProtKB-KW"/>
</dbReference>